<dbReference type="Proteomes" id="UP001642409">
    <property type="component" value="Unassembled WGS sequence"/>
</dbReference>
<reference evidence="2 3" key="1">
    <citation type="submission" date="2024-07" db="EMBL/GenBank/DDBJ databases">
        <authorList>
            <person name="Akdeniz Z."/>
        </authorList>
    </citation>
    <scope>NUCLEOTIDE SEQUENCE [LARGE SCALE GENOMIC DNA]</scope>
</reference>
<accession>A0ABP1GSG4</accession>
<name>A0ABP1GSG4_9EUKA</name>
<keyword evidence="3" id="KW-1185">Reference proteome</keyword>
<proteinExistence type="predicted"/>
<evidence type="ECO:0000313" key="3">
    <source>
        <dbReference type="Proteomes" id="UP001642409"/>
    </source>
</evidence>
<protein>
    <submittedName>
        <fullName evidence="2">Hypothetical_protein</fullName>
    </submittedName>
</protein>
<dbReference type="EMBL" id="CAXDID020000009">
    <property type="protein sequence ID" value="CAL5978762.1"/>
    <property type="molecule type" value="Genomic_DNA"/>
</dbReference>
<evidence type="ECO:0000256" key="1">
    <source>
        <dbReference type="SAM" id="MobiDB-lite"/>
    </source>
</evidence>
<feature type="compositionally biased region" description="Basic and acidic residues" evidence="1">
    <location>
        <begin position="8"/>
        <end position="22"/>
    </location>
</feature>
<organism evidence="2 3">
    <name type="scientific">Hexamita inflata</name>
    <dbReference type="NCBI Taxonomy" id="28002"/>
    <lineage>
        <taxon>Eukaryota</taxon>
        <taxon>Metamonada</taxon>
        <taxon>Diplomonadida</taxon>
        <taxon>Hexamitidae</taxon>
        <taxon>Hexamitinae</taxon>
        <taxon>Hexamita</taxon>
    </lineage>
</organism>
<evidence type="ECO:0000313" key="2">
    <source>
        <dbReference type="EMBL" id="CAL5978762.1"/>
    </source>
</evidence>
<comment type="caution">
    <text evidence="2">The sequence shown here is derived from an EMBL/GenBank/DDBJ whole genome shotgun (WGS) entry which is preliminary data.</text>
</comment>
<gene>
    <name evidence="2" type="ORF">HINF_LOCUS4943</name>
</gene>
<feature type="region of interest" description="Disordered" evidence="1">
    <location>
        <begin position="1"/>
        <end position="24"/>
    </location>
</feature>
<sequence length="162" mass="18172">MGASFSSCKHEDESDHSPKSSDKLNLLEYRMNSRALCSLIMSPKKYSDNTAHHCTLDSYNTQYIAKEPVLTAYSIAISPKKYTGLNSPIKAPNLVQSEILHSVIFNQVTIKEQIIEDSDYLTSNVNKPKAIETGSQTKTDGFIKLALKVDRKYKKIRDKVLG</sequence>